<reference evidence="1" key="1">
    <citation type="journal article" date="2021" name="Genome Biol. Evol.">
        <title>A High-Quality Reference Genome for a Parasitic Bivalve with Doubly Uniparental Inheritance (Bivalvia: Unionida).</title>
        <authorList>
            <person name="Smith C.H."/>
        </authorList>
    </citation>
    <scope>NUCLEOTIDE SEQUENCE</scope>
    <source>
        <strain evidence="1">CHS0354</strain>
    </source>
</reference>
<name>A0AAE0W5Q7_9BIVA</name>
<evidence type="ECO:0000313" key="1">
    <source>
        <dbReference type="EMBL" id="KAK3601427.1"/>
    </source>
</evidence>
<keyword evidence="2" id="KW-1185">Reference proteome</keyword>
<gene>
    <name evidence="1" type="ORF">CHS0354_033548</name>
</gene>
<dbReference type="AlphaFoldDB" id="A0AAE0W5Q7"/>
<feature type="non-terminal residue" evidence="1">
    <location>
        <position position="63"/>
    </location>
</feature>
<comment type="caution">
    <text evidence="1">The sequence shown here is derived from an EMBL/GenBank/DDBJ whole genome shotgun (WGS) entry which is preliminary data.</text>
</comment>
<protein>
    <submittedName>
        <fullName evidence="1">Uncharacterized protein</fullName>
    </submittedName>
</protein>
<reference evidence="1" key="3">
    <citation type="submission" date="2023-05" db="EMBL/GenBank/DDBJ databases">
        <authorList>
            <person name="Smith C.H."/>
        </authorList>
    </citation>
    <scope>NUCLEOTIDE SEQUENCE</scope>
    <source>
        <strain evidence="1">CHS0354</strain>
        <tissue evidence="1">Mantle</tissue>
    </source>
</reference>
<dbReference type="Proteomes" id="UP001195483">
    <property type="component" value="Unassembled WGS sequence"/>
</dbReference>
<sequence length="63" mass="6909">MGDLVCCCQEAVLDTLLGWPELLPNPSQSRAYFCFIPGCRPDDHLHSGSYAMGGEALKSYLCK</sequence>
<evidence type="ECO:0000313" key="2">
    <source>
        <dbReference type="Proteomes" id="UP001195483"/>
    </source>
</evidence>
<reference evidence="1" key="2">
    <citation type="journal article" date="2021" name="Genome Biol. Evol.">
        <title>Developing a high-quality reference genome for a parasitic bivalve with doubly uniparental inheritance (Bivalvia: Unionida).</title>
        <authorList>
            <person name="Smith C.H."/>
        </authorList>
    </citation>
    <scope>NUCLEOTIDE SEQUENCE</scope>
    <source>
        <strain evidence="1">CHS0354</strain>
        <tissue evidence="1">Mantle</tissue>
    </source>
</reference>
<proteinExistence type="predicted"/>
<organism evidence="1 2">
    <name type="scientific">Potamilus streckersoni</name>
    <dbReference type="NCBI Taxonomy" id="2493646"/>
    <lineage>
        <taxon>Eukaryota</taxon>
        <taxon>Metazoa</taxon>
        <taxon>Spiralia</taxon>
        <taxon>Lophotrochozoa</taxon>
        <taxon>Mollusca</taxon>
        <taxon>Bivalvia</taxon>
        <taxon>Autobranchia</taxon>
        <taxon>Heteroconchia</taxon>
        <taxon>Palaeoheterodonta</taxon>
        <taxon>Unionida</taxon>
        <taxon>Unionoidea</taxon>
        <taxon>Unionidae</taxon>
        <taxon>Ambleminae</taxon>
        <taxon>Lampsilini</taxon>
        <taxon>Potamilus</taxon>
    </lineage>
</organism>
<accession>A0AAE0W5Q7</accession>
<dbReference type="EMBL" id="JAEAOA010001967">
    <property type="protein sequence ID" value="KAK3601427.1"/>
    <property type="molecule type" value="Genomic_DNA"/>
</dbReference>